<evidence type="ECO:0000313" key="2">
    <source>
        <dbReference type="Proteomes" id="UP000034952"/>
    </source>
</evidence>
<dbReference type="AlphaFoldDB" id="A0A0G0EG60"/>
<organism evidence="1 2">
    <name type="scientific">Candidatus Nomurabacteria bacterium GW2011_GWE1_35_16</name>
    <dbReference type="NCBI Taxonomy" id="1618761"/>
    <lineage>
        <taxon>Bacteria</taxon>
        <taxon>Candidatus Nomuraibacteriota</taxon>
    </lineage>
</organism>
<proteinExistence type="predicted"/>
<name>A0A0G0EG60_9BACT</name>
<dbReference type="EMBL" id="LBPY01000009">
    <property type="protein sequence ID" value="KKP66327.1"/>
    <property type="molecule type" value="Genomic_DNA"/>
</dbReference>
<gene>
    <name evidence="1" type="ORF">UR64_C0009G0030</name>
</gene>
<dbReference type="Proteomes" id="UP000034952">
    <property type="component" value="Unassembled WGS sequence"/>
</dbReference>
<evidence type="ECO:0000313" key="1">
    <source>
        <dbReference type="EMBL" id="KKP66327.1"/>
    </source>
</evidence>
<sequence>MQSEIKICQNCKNDFTIDPEDFLFYEKIKVPPPTFCPHCRFVRRLIWKNERSLYKRKCDMCQESIISMYNEKVAFYVYCSSCYKSDKWEAGEYAQNYDFSKAFFTQWKELFNKVSRQSLWQFGDCIDSEYANFVYFSKNVYLSSSIIDGSEDVYFSNNVDGSKQVIDSFNVLKSELIYQNISGNKNYNCQYSYWSTGCIDCNFILDCNNCQDCFGCVNLQNKRYCIWNIQYTKEQYEEKMKELNTGKHSFVEEFSKIFWEFTLEFPRKHARIINSIDSTGDELRNNKNTSSSFNVYDSENLKYTYRCVHAKDSMDICHSYAEHAYEHAFAGAENSQNIKFVITGEVALSMVEYLDACKSSSNLFGCIGLKNKQYCILNKQYTKEEYEEMIPKIKQHMDEMPYIDSKGRVYKYGEFFPYELCPFGYNEAVINDHFPLTKEETIERGYPYKEKIDNKYTITLKAKDIPDDIKDVDDSILNEVIECEASGKAFKITPFELQFYKRMNIPIPRLHPDERYKKRLALRNPMTLYTRTCMNEGCTNTFETTYAPNRPEIVYCKECYQREVY</sequence>
<reference evidence="1 2" key="1">
    <citation type="journal article" date="2015" name="Nature">
        <title>rRNA introns, odd ribosomes, and small enigmatic genomes across a large radiation of phyla.</title>
        <authorList>
            <person name="Brown C.T."/>
            <person name="Hug L.A."/>
            <person name="Thomas B.C."/>
            <person name="Sharon I."/>
            <person name="Castelle C.J."/>
            <person name="Singh A."/>
            <person name="Wilkins M.J."/>
            <person name="Williams K.H."/>
            <person name="Banfield J.F."/>
        </authorList>
    </citation>
    <scope>NUCLEOTIDE SEQUENCE [LARGE SCALE GENOMIC DNA]</scope>
</reference>
<protein>
    <submittedName>
        <fullName evidence="1">Uncharacterized protein</fullName>
    </submittedName>
</protein>
<comment type="caution">
    <text evidence="1">The sequence shown here is derived from an EMBL/GenBank/DDBJ whole genome shotgun (WGS) entry which is preliminary data.</text>
</comment>
<accession>A0A0G0EG60</accession>